<dbReference type="SMART" id="SM00347">
    <property type="entry name" value="HTH_MARR"/>
    <property type="match status" value="1"/>
</dbReference>
<keyword evidence="1" id="KW-0805">Transcription regulation</keyword>
<dbReference type="InterPro" id="IPR000835">
    <property type="entry name" value="HTH_MarR-typ"/>
</dbReference>
<dbReference type="PRINTS" id="PR00598">
    <property type="entry name" value="HTHMARR"/>
</dbReference>
<dbReference type="PROSITE" id="PS50995">
    <property type="entry name" value="HTH_MARR_2"/>
    <property type="match status" value="1"/>
</dbReference>
<keyword evidence="2" id="KW-0238">DNA-binding</keyword>
<keyword evidence="3" id="KW-0804">Transcription</keyword>
<organism evidence="5 6">
    <name type="scientific">Candidatus Vagococcus giribetii</name>
    <dbReference type="NCBI Taxonomy" id="2230876"/>
    <lineage>
        <taxon>Bacteria</taxon>
        <taxon>Bacillati</taxon>
        <taxon>Bacillota</taxon>
        <taxon>Bacilli</taxon>
        <taxon>Lactobacillales</taxon>
        <taxon>Enterococcaceae</taxon>
        <taxon>Vagococcus</taxon>
    </lineage>
</organism>
<dbReference type="PANTHER" id="PTHR42756:SF1">
    <property type="entry name" value="TRANSCRIPTIONAL REPRESSOR OF EMRAB OPERON"/>
    <property type="match status" value="1"/>
</dbReference>
<evidence type="ECO:0000313" key="6">
    <source>
        <dbReference type="Proteomes" id="UP000664857"/>
    </source>
</evidence>
<name>A0ABS3HRE0_9ENTE</name>
<dbReference type="Gene3D" id="1.10.10.10">
    <property type="entry name" value="Winged helix-like DNA-binding domain superfamily/Winged helix DNA-binding domain"/>
    <property type="match status" value="1"/>
</dbReference>
<dbReference type="SUPFAM" id="SSF46785">
    <property type="entry name" value="Winged helix' DNA-binding domain"/>
    <property type="match status" value="1"/>
</dbReference>
<dbReference type="EMBL" id="JAFLVX010000005">
    <property type="protein sequence ID" value="MBO0475772.1"/>
    <property type="molecule type" value="Genomic_DNA"/>
</dbReference>
<sequence>MKREDKALGAFIGIMRGSNKLEKIVKQDVTCYGLNMTEFSVMELLFHQGEQATQHIKEKILIASSSTTYVIDQLEKKGYVIRSVSPKDKRMTYVSLSEQGKSLMAEIFPLHAKTISACFSSLDDDELTQLIKLLGKVNRRLDKEI</sequence>
<evidence type="ECO:0000256" key="1">
    <source>
        <dbReference type="ARBA" id="ARBA00023015"/>
    </source>
</evidence>
<evidence type="ECO:0000259" key="4">
    <source>
        <dbReference type="PROSITE" id="PS50995"/>
    </source>
</evidence>
<evidence type="ECO:0000313" key="5">
    <source>
        <dbReference type="EMBL" id="MBO0475772.1"/>
    </source>
</evidence>
<comment type="caution">
    <text evidence="5">The sequence shown here is derived from an EMBL/GenBank/DDBJ whole genome shotgun (WGS) entry which is preliminary data.</text>
</comment>
<dbReference type="RefSeq" id="WP_206964540.1">
    <property type="nucleotide sequence ID" value="NZ_JAFLVX010000005.1"/>
</dbReference>
<dbReference type="PANTHER" id="PTHR42756">
    <property type="entry name" value="TRANSCRIPTIONAL REGULATOR, MARR"/>
    <property type="match status" value="1"/>
</dbReference>
<evidence type="ECO:0000256" key="3">
    <source>
        <dbReference type="ARBA" id="ARBA00023163"/>
    </source>
</evidence>
<keyword evidence="6" id="KW-1185">Reference proteome</keyword>
<evidence type="ECO:0000256" key="2">
    <source>
        <dbReference type="ARBA" id="ARBA00023125"/>
    </source>
</evidence>
<gene>
    <name evidence="5" type="ORF">DOK76_01740</name>
</gene>
<protein>
    <submittedName>
        <fullName evidence="5">MarR family transcriptional regulator</fullName>
    </submittedName>
</protein>
<feature type="domain" description="HTH marR-type" evidence="4">
    <location>
        <begin position="1"/>
        <end position="139"/>
    </location>
</feature>
<accession>A0ABS3HRE0</accession>
<dbReference type="InterPro" id="IPR036390">
    <property type="entry name" value="WH_DNA-bd_sf"/>
</dbReference>
<dbReference type="InterPro" id="IPR036388">
    <property type="entry name" value="WH-like_DNA-bd_sf"/>
</dbReference>
<proteinExistence type="predicted"/>
<reference evidence="5 6" key="1">
    <citation type="submission" date="2021-03" db="EMBL/GenBank/DDBJ databases">
        <title>Enterococcal diversity collection.</title>
        <authorList>
            <person name="Gilmore M.S."/>
            <person name="Schwartzman J."/>
            <person name="Van Tyne D."/>
            <person name="Martin M."/>
            <person name="Earl A.M."/>
            <person name="Manson A.L."/>
            <person name="Straub T."/>
            <person name="Salamzade R."/>
            <person name="Saavedra J."/>
            <person name="Lebreton F."/>
            <person name="Prichula J."/>
            <person name="Schaufler K."/>
            <person name="Gaca A."/>
            <person name="Sgardioli B."/>
            <person name="Wagenaar J."/>
            <person name="Strong T."/>
        </authorList>
    </citation>
    <scope>NUCLEOTIDE SEQUENCE [LARGE SCALE GENOMIC DNA]</scope>
    <source>
        <strain evidence="5 6">DIV0080</strain>
    </source>
</reference>
<dbReference type="Pfam" id="PF01047">
    <property type="entry name" value="MarR"/>
    <property type="match status" value="1"/>
</dbReference>
<dbReference type="Proteomes" id="UP000664857">
    <property type="component" value="Unassembled WGS sequence"/>
</dbReference>